<dbReference type="GO" id="GO:0006310">
    <property type="term" value="P:DNA recombination"/>
    <property type="evidence" value="ECO:0007669"/>
    <property type="project" value="UniProtKB-UniRule"/>
</dbReference>
<dbReference type="NCBIfam" id="NF000868">
    <property type="entry name" value="PRK00080.1"/>
    <property type="match status" value="1"/>
</dbReference>
<feature type="binding site" evidence="9">
    <location>
        <position position="66"/>
    </location>
    <ligand>
        <name>Mg(2+)</name>
        <dbReference type="ChEBI" id="CHEBI:18420"/>
    </ligand>
</feature>
<comment type="catalytic activity">
    <reaction evidence="9">
        <text>ATP + H2O = ADP + phosphate + H(+)</text>
        <dbReference type="Rhea" id="RHEA:13065"/>
        <dbReference type="ChEBI" id="CHEBI:15377"/>
        <dbReference type="ChEBI" id="CHEBI:15378"/>
        <dbReference type="ChEBI" id="CHEBI:30616"/>
        <dbReference type="ChEBI" id="CHEBI:43474"/>
        <dbReference type="ChEBI" id="CHEBI:456216"/>
    </reaction>
</comment>
<feature type="region of interest" description="Small ATPAse domain (RuvB-S)" evidence="9">
    <location>
        <begin position="182"/>
        <end position="252"/>
    </location>
</feature>
<evidence type="ECO:0000259" key="10">
    <source>
        <dbReference type="SMART" id="SM00382"/>
    </source>
</evidence>
<sequence>MNRLISPQIKNEETKLDLTLRPQCLGEFIGQEKIKNNLRIFLDAAKKRSESLEHVLLYGNPGLGKTTLANIIAKEMGANIKITSGPALERVGDLAAILTSLETGDVLFVDEIHRMNKTIEEVLYPALEDYALDIIIGKGPGARTLRVDLNHFTLIGATTKMSLLSGPLRDRFGAIYHLNFYEEPEIEQIVRRSAGILDIGTDNGAARLIAVSARRTPRVANRLLKRVRDFAQVKGNGIITTDLAKEALKMLEIDHVGLDHIDRLMLKVMIEKFNGGPVGLQTLSAATAEEIETIETIYEPFLLQCGLINRTPRGRVATSLAYKHLGMEPPKQENLL</sequence>
<keyword evidence="3 9" id="KW-0227">DNA damage</keyword>
<feature type="region of interest" description="Head domain (RuvB-H)" evidence="9">
    <location>
        <begin position="255"/>
        <end position="336"/>
    </location>
</feature>
<feature type="binding site" evidence="9">
    <location>
        <position position="315"/>
    </location>
    <ligand>
        <name>DNA</name>
        <dbReference type="ChEBI" id="CHEBI:16991"/>
    </ligand>
</feature>
<feature type="binding site" evidence="9">
    <location>
        <begin position="128"/>
        <end position="130"/>
    </location>
    <ligand>
        <name>ATP</name>
        <dbReference type="ChEBI" id="CHEBI:30616"/>
    </ligand>
</feature>
<comment type="subunit">
    <text evidence="9">Homohexamer. Forms an RuvA(8)-RuvB(12)-Holliday junction (HJ) complex. HJ DNA is sandwiched between 2 RuvA tetramers; dsDNA enters through RuvA and exits via RuvB. An RuvB hexamer assembles on each DNA strand where it exits the tetramer. Each RuvB hexamer is contacted by two RuvA subunits (via domain III) on 2 adjacent RuvB subunits; this complex drives branch migration. In the full resolvosome a probable DNA-RuvA(4)-RuvB(12)-RuvC(2) complex forms which resolves the HJ.</text>
</comment>
<dbReference type="GO" id="GO:0016887">
    <property type="term" value="F:ATP hydrolysis activity"/>
    <property type="evidence" value="ECO:0007669"/>
    <property type="project" value="RHEA"/>
</dbReference>
<dbReference type="EC" id="3.6.4.-" evidence="9"/>
<feature type="region of interest" description="Large ATPase domain (RuvB-L)" evidence="9">
    <location>
        <begin position="1"/>
        <end position="181"/>
    </location>
</feature>
<feature type="binding site" evidence="9">
    <location>
        <position position="218"/>
    </location>
    <ligand>
        <name>ATP</name>
        <dbReference type="ChEBI" id="CHEBI:30616"/>
    </ligand>
</feature>
<dbReference type="InterPro" id="IPR027417">
    <property type="entry name" value="P-loop_NTPase"/>
</dbReference>
<comment type="domain">
    <text evidence="9">Has 3 domains, the large (RuvB-L) and small ATPase (RuvB-S) domains and the C-terminal head (RuvB-H) domain. The head domain binds DNA, while the ATPase domains jointly bind ATP, ADP or are empty depending on the state of the subunit in the translocation cycle. During a single DNA translocation step the structure of each domain remains the same, but their relative positions change.</text>
</comment>
<dbReference type="InterPro" id="IPR041445">
    <property type="entry name" value="AAA_lid_4"/>
</dbReference>
<evidence type="ECO:0000256" key="3">
    <source>
        <dbReference type="ARBA" id="ARBA00022763"/>
    </source>
</evidence>
<dbReference type="InterPro" id="IPR003593">
    <property type="entry name" value="AAA+_ATPase"/>
</dbReference>
<evidence type="ECO:0000256" key="6">
    <source>
        <dbReference type="ARBA" id="ARBA00023125"/>
    </source>
</evidence>
<feature type="binding site" evidence="9">
    <location>
        <position position="65"/>
    </location>
    <ligand>
        <name>ATP</name>
        <dbReference type="ChEBI" id="CHEBI:30616"/>
    </ligand>
</feature>
<dbReference type="EMBL" id="LCAV01000002">
    <property type="protein sequence ID" value="KKR99929.1"/>
    <property type="molecule type" value="Genomic_DNA"/>
</dbReference>
<evidence type="ECO:0000256" key="4">
    <source>
        <dbReference type="ARBA" id="ARBA00022801"/>
    </source>
</evidence>
<dbReference type="STRING" id="1619048.UU49_C0002G0043"/>
<keyword evidence="11" id="KW-0347">Helicase</keyword>
<dbReference type="SUPFAM" id="SSF52540">
    <property type="entry name" value="P-loop containing nucleoside triphosphate hydrolases"/>
    <property type="match status" value="1"/>
</dbReference>
<dbReference type="Gene3D" id="1.10.10.10">
    <property type="entry name" value="Winged helix-like DNA-binding domain superfamily/Winged helix DNA-binding domain"/>
    <property type="match status" value="1"/>
</dbReference>
<comment type="function">
    <text evidence="9">The RuvA-RuvB-RuvC complex processes Holliday junction (HJ) DNA during genetic recombination and DNA repair, while the RuvA-RuvB complex plays an important role in the rescue of blocked DNA replication forks via replication fork reversal (RFR). RuvA specifically binds to HJ cruciform DNA, conferring on it an open structure. The RuvB hexamer acts as an ATP-dependent pump, pulling dsDNA into and through the RuvAB complex. RuvB forms 2 homohexamers on either side of HJ DNA bound by 1 or 2 RuvA tetramers; 4 subunits per hexamer contact DNA at a time. Coordinated motions by a converter formed by DNA-disengaged RuvB subunits stimulates ATP hydrolysis and nucleotide exchange. Immobilization of the converter enables RuvB to convert the ATP-contained energy into a lever motion, pulling 2 nucleotides of DNA out of the RuvA tetramer per ATP hydrolyzed, thus driving DNA branch migration. The RuvB motors rotate together with the DNA substrate, which together with the progressing nucleotide cycle form the mechanistic basis for DNA recombination by continuous HJ branch migration. Branch migration allows RuvC to scan DNA until it finds its consensus sequence, where it cleaves and resolves cruciform DNA.</text>
</comment>
<dbReference type="Proteomes" id="UP000034108">
    <property type="component" value="Unassembled WGS sequence"/>
</dbReference>
<keyword evidence="8 9" id="KW-0234">DNA repair</keyword>
<evidence type="ECO:0000256" key="8">
    <source>
        <dbReference type="ARBA" id="ARBA00023204"/>
    </source>
</evidence>
<protein>
    <recommendedName>
        <fullName evidence="9">Holliday junction branch migration complex subunit RuvB</fullName>
        <ecNumber evidence="9">3.6.4.-</ecNumber>
    </recommendedName>
</protein>
<keyword evidence="2 9" id="KW-0547">Nucleotide-binding</keyword>
<feature type="binding site" evidence="9">
    <location>
        <position position="21"/>
    </location>
    <ligand>
        <name>ATP</name>
        <dbReference type="ChEBI" id="CHEBI:30616"/>
    </ligand>
</feature>
<dbReference type="InterPro" id="IPR036390">
    <property type="entry name" value="WH_DNA-bd_sf"/>
</dbReference>
<dbReference type="GO" id="GO:0005737">
    <property type="term" value="C:cytoplasm"/>
    <property type="evidence" value="ECO:0007669"/>
    <property type="project" value="UniProtKB-SubCell"/>
</dbReference>
<feature type="binding site" evidence="9">
    <location>
        <position position="20"/>
    </location>
    <ligand>
        <name>ATP</name>
        <dbReference type="ChEBI" id="CHEBI:30616"/>
    </ligand>
</feature>
<feature type="binding site" evidence="9">
    <location>
        <position position="310"/>
    </location>
    <ligand>
        <name>DNA</name>
        <dbReference type="ChEBI" id="CHEBI:16991"/>
    </ligand>
</feature>
<dbReference type="GO" id="GO:0048476">
    <property type="term" value="C:Holliday junction resolvase complex"/>
    <property type="evidence" value="ECO:0007669"/>
    <property type="project" value="UniProtKB-UniRule"/>
</dbReference>
<dbReference type="InterPro" id="IPR008824">
    <property type="entry name" value="RuvB-like_N"/>
</dbReference>
<evidence type="ECO:0000256" key="9">
    <source>
        <dbReference type="HAMAP-Rule" id="MF_00016"/>
    </source>
</evidence>
<evidence type="ECO:0000313" key="12">
    <source>
        <dbReference type="Proteomes" id="UP000034108"/>
    </source>
</evidence>
<dbReference type="GO" id="GO:0009378">
    <property type="term" value="F:four-way junction helicase activity"/>
    <property type="evidence" value="ECO:0007669"/>
    <property type="project" value="InterPro"/>
</dbReference>
<proteinExistence type="inferred from homology"/>
<comment type="similarity">
    <text evidence="9">Belongs to the RuvB family.</text>
</comment>
<dbReference type="PANTHER" id="PTHR42848:SF1">
    <property type="entry name" value="HOLLIDAY JUNCTION BRANCH MIGRATION COMPLEX SUBUNIT RUVB"/>
    <property type="match status" value="1"/>
</dbReference>
<keyword evidence="6 9" id="KW-0238">DNA-binding</keyword>
<keyword evidence="5 9" id="KW-0067">ATP-binding</keyword>
<dbReference type="NCBIfam" id="TIGR00635">
    <property type="entry name" value="ruvB"/>
    <property type="match status" value="1"/>
</dbReference>
<organism evidence="11 12">
    <name type="scientific">Candidatus Magasanikbacteria bacterium GW2011_GWC2_41_17</name>
    <dbReference type="NCBI Taxonomy" id="1619048"/>
    <lineage>
        <taxon>Bacteria</taxon>
        <taxon>Candidatus Magasanikiibacteriota</taxon>
    </lineage>
</organism>
<reference evidence="11 12" key="1">
    <citation type="journal article" date="2015" name="Nature">
        <title>rRNA introns, odd ribosomes, and small enigmatic genomes across a large radiation of phyla.</title>
        <authorList>
            <person name="Brown C.T."/>
            <person name="Hug L.A."/>
            <person name="Thomas B.C."/>
            <person name="Sharon I."/>
            <person name="Castelle C.J."/>
            <person name="Singh A."/>
            <person name="Wilkins M.J."/>
            <person name="Williams K.H."/>
            <person name="Banfield J.F."/>
        </authorList>
    </citation>
    <scope>NUCLEOTIDE SEQUENCE [LARGE SCALE GENOMIC DNA]</scope>
</reference>
<feature type="binding site" evidence="9">
    <location>
        <position position="171"/>
    </location>
    <ligand>
        <name>ATP</name>
        <dbReference type="ChEBI" id="CHEBI:30616"/>
    </ligand>
</feature>
<evidence type="ECO:0000256" key="7">
    <source>
        <dbReference type="ARBA" id="ARBA00023172"/>
    </source>
</evidence>
<dbReference type="PATRIC" id="fig|1619048.3.peg.107"/>
<dbReference type="SMART" id="SM00382">
    <property type="entry name" value="AAA"/>
    <property type="match status" value="1"/>
</dbReference>
<feature type="binding site" evidence="9">
    <location>
        <position position="67"/>
    </location>
    <ligand>
        <name>ATP</name>
        <dbReference type="ChEBI" id="CHEBI:30616"/>
    </ligand>
</feature>
<comment type="subcellular location">
    <subcellularLocation>
        <location evidence="9">Cytoplasm</location>
    </subcellularLocation>
</comment>
<dbReference type="InterPro" id="IPR004605">
    <property type="entry name" value="DNA_helicase_Holl-junc_RuvB"/>
</dbReference>
<feature type="binding site" evidence="9">
    <location>
        <position position="181"/>
    </location>
    <ligand>
        <name>ATP</name>
        <dbReference type="ChEBI" id="CHEBI:30616"/>
    </ligand>
</feature>
<feature type="domain" description="AAA+ ATPase" evidence="10">
    <location>
        <begin position="51"/>
        <end position="182"/>
    </location>
</feature>
<dbReference type="AlphaFoldDB" id="A0A0G0VG31"/>
<keyword evidence="7 9" id="KW-0233">DNA recombination</keyword>
<dbReference type="Gene3D" id="1.10.8.60">
    <property type="match status" value="1"/>
</dbReference>
<keyword evidence="4 9" id="KW-0378">Hydrolase</keyword>
<keyword evidence="1 9" id="KW-0963">Cytoplasm</keyword>
<dbReference type="InterPro" id="IPR036388">
    <property type="entry name" value="WH-like_DNA-bd_sf"/>
</dbReference>
<dbReference type="Pfam" id="PF05491">
    <property type="entry name" value="WHD_RuvB"/>
    <property type="match status" value="1"/>
</dbReference>
<gene>
    <name evidence="9" type="primary">ruvB</name>
    <name evidence="11" type="ORF">UU49_C0002G0043</name>
</gene>
<dbReference type="Pfam" id="PF05496">
    <property type="entry name" value="RuvB_N"/>
    <property type="match status" value="1"/>
</dbReference>
<dbReference type="InterPro" id="IPR008823">
    <property type="entry name" value="RuvB_wg_C"/>
</dbReference>
<dbReference type="PANTHER" id="PTHR42848">
    <property type="match status" value="1"/>
</dbReference>
<evidence type="ECO:0000256" key="2">
    <source>
        <dbReference type="ARBA" id="ARBA00022741"/>
    </source>
</evidence>
<feature type="binding site" evidence="9">
    <location>
        <position position="66"/>
    </location>
    <ligand>
        <name>ATP</name>
        <dbReference type="ChEBI" id="CHEBI:30616"/>
    </ligand>
</feature>
<feature type="binding site" evidence="9">
    <location>
        <position position="62"/>
    </location>
    <ligand>
        <name>ATP</name>
        <dbReference type="ChEBI" id="CHEBI:30616"/>
    </ligand>
</feature>
<dbReference type="GO" id="GO:0000400">
    <property type="term" value="F:four-way junction DNA binding"/>
    <property type="evidence" value="ECO:0007669"/>
    <property type="project" value="UniProtKB-UniRule"/>
</dbReference>
<dbReference type="HAMAP" id="MF_00016">
    <property type="entry name" value="DNA_HJ_migration_RuvB"/>
    <property type="match status" value="1"/>
</dbReference>
<accession>A0A0G0VG31</accession>
<name>A0A0G0VG31_9BACT</name>
<dbReference type="SUPFAM" id="SSF46785">
    <property type="entry name" value="Winged helix' DNA-binding domain"/>
    <property type="match status" value="1"/>
</dbReference>
<dbReference type="CDD" id="cd00009">
    <property type="entry name" value="AAA"/>
    <property type="match status" value="1"/>
</dbReference>
<evidence type="ECO:0000256" key="1">
    <source>
        <dbReference type="ARBA" id="ARBA00022490"/>
    </source>
</evidence>
<evidence type="ECO:0000256" key="5">
    <source>
        <dbReference type="ARBA" id="ARBA00022840"/>
    </source>
</evidence>
<dbReference type="GO" id="GO:0006281">
    <property type="term" value="P:DNA repair"/>
    <property type="evidence" value="ECO:0007669"/>
    <property type="project" value="UniProtKB-UniRule"/>
</dbReference>
<comment type="caution">
    <text evidence="11">The sequence shown here is derived from an EMBL/GenBank/DDBJ whole genome shotgun (WGS) entry which is preliminary data.</text>
</comment>
<evidence type="ECO:0000313" key="11">
    <source>
        <dbReference type="EMBL" id="KKR99929.1"/>
    </source>
</evidence>
<dbReference type="Pfam" id="PF17864">
    <property type="entry name" value="AAA_lid_4"/>
    <property type="match status" value="1"/>
</dbReference>
<comment type="caution">
    <text evidence="9">Lacks conserved residue(s) required for the propagation of feature annotation.</text>
</comment>
<dbReference type="Gene3D" id="3.40.50.300">
    <property type="entry name" value="P-loop containing nucleotide triphosphate hydrolases"/>
    <property type="match status" value="1"/>
</dbReference>
<dbReference type="GO" id="GO:0005524">
    <property type="term" value="F:ATP binding"/>
    <property type="evidence" value="ECO:0007669"/>
    <property type="project" value="UniProtKB-UniRule"/>
</dbReference>